<keyword evidence="2" id="KW-0540">Nuclease</keyword>
<dbReference type="InterPro" id="IPR036691">
    <property type="entry name" value="Endo/exonu/phosph_ase_sf"/>
</dbReference>
<dbReference type="Pfam" id="PF03372">
    <property type="entry name" value="Exo_endo_phos"/>
    <property type="match status" value="1"/>
</dbReference>
<dbReference type="RefSeq" id="WP_160480273.1">
    <property type="nucleotide sequence ID" value="NZ_WTFN01000012.1"/>
</dbReference>
<keyword evidence="2" id="KW-0378">Hydrolase</keyword>
<dbReference type="GO" id="GO:0004527">
    <property type="term" value="F:exonuclease activity"/>
    <property type="evidence" value="ECO:0007669"/>
    <property type="project" value="UniProtKB-KW"/>
</dbReference>
<evidence type="ECO:0000313" key="3">
    <source>
        <dbReference type="Proteomes" id="UP000461288"/>
    </source>
</evidence>
<proteinExistence type="predicted"/>
<dbReference type="Gene3D" id="3.60.10.10">
    <property type="entry name" value="Endonuclease/exonuclease/phosphatase"/>
    <property type="match status" value="1"/>
</dbReference>
<reference evidence="2 3" key="1">
    <citation type="submission" date="2019-12" db="EMBL/GenBank/DDBJ databases">
        <title>Draft genome sequence of Pseudomonas otitidis recovered from a chicken carcass.</title>
        <authorList>
            <person name="Vieira T.R."/>
            <person name="Oliviera E.F.C."/>
            <person name="Silva N.M.V."/>
            <person name="Sambrano G.E."/>
            <person name="Cibulski S.P."/>
            <person name="Cardoso M.R.I."/>
        </authorList>
    </citation>
    <scope>NUCLEOTIDE SEQUENCE [LARGE SCALE GENOMIC DNA]</scope>
    <source>
        <strain evidence="2 3">25_K</strain>
    </source>
</reference>
<evidence type="ECO:0000313" key="2">
    <source>
        <dbReference type="EMBL" id="MWK55708.1"/>
    </source>
</evidence>
<protein>
    <submittedName>
        <fullName evidence="2">Endonuclease/exonuclease/phosphatase family protein</fullName>
    </submittedName>
</protein>
<gene>
    <name evidence="2" type="ORF">GO594_06955</name>
</gene>
<name>A0A7X3H5E6_9GAMM</name>
<feature type="domain" description="Endonuclease/exonuclease/phosphatase" evidence="1">
    <location>
        <begin position="6"/>
        <end position="200"/>
    </location>
</feature>
<dbReference type="SUPFAM" id="SSF56219">
    <property type="entry name" value="DNase I-like"/>
    <property type="match status" value="1"/>
</dbReference>
<dbReference type="Proteomes" id="UP000461288">
    <property type="component" value="Unassembled WGS sequence"/>
</dbReference>
<accession>A0A7X3H5E6</accession>
<organism evidence="2 3">
    <name type="scientific">Metapseudomonas otitidis</name>
    <dbReference type="NCBI Taxonomy" id="319939"/>
    <lineage>
        <taxon>Bacteria</taxon>
        <taxon>Pseudomonadati</taxon>
        <taxon>Pseudomonadota</taxon>
        <taxon>Gammaproteobacteria</taxon>
        <taxon>Pseudomonadales</taxon>
        <taxon>Pseudomonadaceae</taxon>
        <taxon>Metapseudomonas</taxon>
    </lineage>
</organism>
<sequence length="322" mass="36398">MPLKIMTWNAQHFDHQERAYSQAYQDKLEFLRHYLAEDDIDIIALMETGKTGNINQSLVRDLAGEYSLIAAASQEDGVKKDTTLGTMVFIKDSLADEFSCIDNYILSSTEQRGAVIIKHDTSKSGFAFYHANSSYRAMTNIIDTVQHIQLNLTSLGLKKLCYFGGDLNTDGRYESKEIRTNISYREPNNPYARTFQSPGPSLRKLTPTGSGYTHASFKEIFVPDKKSKNLIRREEQRISAQKKLGVKKPTPKVLTLTGTVTGYTKTFRLLDFAYVDNLDYWSATCDASFHDPGGSKKPTRVSKGMTMRSDHYPVLYTYTKAL</sequence>
<keyword evidence="2" id="KW-0255">Endonuclease</keyword>
<keyword evidence="2" id="KW-0269">Exonuclease</keyword>
<comment type="caution">
    <text evidence="2">The sequence shown here is derived from an EMBL/GenBank/DDBJ whole genome shotgun (WGS) entry which is preliminary data.</text>
</comment>
<evidence type="ECO:0000259" key="1">
    <source>
        <dbReference type="Pfam" id="PF03372"/>
    </source>
</evidence>
<dbReference type="GO" id="GO:0004519">
    <property type="term" value="F:endonuclease activity"/>
    <property type="evidence" value="ECO:0007669"/>
    <property type="project" value="UniProtKB-KW"/>
</dbReference>
<dbReference type="EMBL" id="WTFN01000012">
    <property type="protein sequence ID" value="MWK55708.1"/>
    <property type="molecule type" value="Genomic_DNA"/>
</dbReference>
<dbReference type="AlphaFoldDB" id="A0A7X3H5E6"/>
<dbReference type="InterPro" id="IPR005135">
    <property type="entry name" value="Endo/exonuclease/phosphatase"/>
</dbReference>